<sequence>MHPRLKQSLVPIYVLEFTLYHEMCHQFAPSYKRNGSWQSHHPEFKKKEKEYKNFKDARNWEKNNWHKLLLPANEELEAVKN</sequence>
<dbReference type="AlphaFoldDB" id="A0A381TMB7"/>
<evidence type="ECO:0000313" key="1">
    <source>
        <dbReference type="EMBL" id="SVA17205.1"/>
    </source>
</evidence>
<accession>A0A381TMB7</accession>
<name>A0A381TMB7_9ZZZZ</name>
<gene>
    <name evidence="1" type="ORF">METZ01_LOCUS70059</name>
</gene>
<reference evidence="1" key="1">
    <citation type="submission" date="2018-05" db="EMBL/GenBank/DDBJ databases">
        <authorList>
            <person name="Lanie J.A."/>
            <person name="Ng W.-L."/>
            <person name="Kazmierczak K.M."/>
            <person name="Andrzejewski T.M."/>
            <person name="Davidsen T.M."/>
            <person name="Wayne K.J."/>
            <person name="Tettelin H."/>
            <person name="Glass J.I."/>
            <person name="Rusch D."/>
            <person name="Podicherti R."/>
            <person name="Tsui H.-C.T."/>
            <person name="Winkler M.E."/>
        </authorList>
    </citation>
    <scope>NUCLEOTIDE SEQUENCE</scope>
</reference>
<evidence type="ECO:0008006" key="2">
    <source>
        <dbReference type="Google" id="ProtNLM"/>
    </source>
</evidence>
<proteinExistence type="predicted"/>
<protein>
    <recommendedName>
        <fullName evidence="2">SprT-like domain-containing protein</fullName>
    </recommendedName>
</protein>
<dbReference type="EMBL" id="UINC01004836">
    <property type="protein sequence ID" value="SVA17205.1"/>
    <property type="molecule type" value="Genomic_DNA"/>
</dbReference>
<organism evidence="1">
    <name type="scientific">marine metagenome</name>
    <dbReference type="NCBI Taxonomy" id="408172"/>
    <lineage>
        <taxon>unclassified sequences</taxon>
        <taxon>metagenomes</taxon>
        <taxon>ecological metagenomes</taxon>
    </lineage>
</organism>